<dbReference type="SUPFAM" id="SSF51735">
    <property type="entry name" value="NAD(P)-binding Rossmann-fold domains"/>
    <property type="match status" value="1"/>
</dbReference>
<evidence type="ECO:0000313" key="4">
    <source>
        <dbReference type="EMBL" id="MEA9357324.1"/>
    </source>
</evidence>
<keyword evidence="2" id="KW-0560">Oxidoreductase</keyword>
<dbReference type="PRINTS" id="PR00081">
    <property type="entry name" value="GDHRDH"/>
</dbReference>
<evidence type="ECO:0000313" key="5">
    <source>
        <dbReference type="Proteomes" id="UP001302274"/>
    </source>
</evidence>
<dbReference type="InterPro" id="IPR036291">
    <property type="entry name" value="NAD(P)-bd_dom_sf"/>
</dbReference>
<keyword evidence="5" id="KW-1185">Reference proteome</keyword>
<dbReference type="NCBIfam" id="NF004792">
    <property type="entry name" value="PRK06139.1"/>
    <property type="match status" value="1"/>
</dbReference>
<dbReference type="Gene3D" id="3.40.50.720">
    <property type="entry name" value="NAD(P)-binding Rossmann-like Domain"/>
    <property type="match status" value="1"/>
</dbReference>
<evidence type="ECO:0000256" key="1">
    <source>
        <dbReference type="ARBA" id="ARBA00006484"/>
    </source>
</evidence>
<dbReference type="InterPro" id="IPR002347">
    <property type="entry name" value="SDR_fam"/>
</dbReference>
<evidence type="ECO:0000256" key="2">
    <source>
        <dbReference type="ARBA" id="ARBA00023002"/>
    </source>
</evidence>
<name>A0ABU5VW84_9BACT</name>
<comment type="caution">
    <text evidence="4">The sequence shown here is derived from an EMBL/GenBank/DDBJ whole genome shotgun (WGS) entry which is preliminary data.</text>
</comment>
<accession>A0ABU5VW84</accession>
<gene>
    <name evidence="4" type="ORF">SHI21_13950</name>
</gene>
<dbReference type="PROSITE" id="PS00061">
    <property type="entry name" value="ADH_SHORT"/>
    <property type="match status" value="1"/>
</dbReference>
<sequence>MTIKNSTVVIMGASSGIGHGTALAFAKEGANVVLASRNEGTLKDVAKECEKFGAKTLVVETDVTDADSVLELARKAANAFNGRIDVWVNDAGVGAIGNYEIVPMDSHAQVVAVNLMGYMHGTHAVLPYFKKQRSGTIINMNSIGAYIPSAYSASYTASKFGLRGFMDAIRAEFREWPDIHICDVFPGFVGSPGMKHGANYVGVEMKPMHPVISAHRVADEIVELAKNPKNKQLIGLTARVAKFIGNLAPESSANSLARVMEHHFKNGKRAPIDDGTLFSPTPASTSQIEGSYNHIKRNTMIVGGVCAVAAGAYLAWKMNHSLQSSPSNRQLQ</sequence>
<comment type="similarity">
    <text evidence="1 3">Belongs to the short-chain dehydrogenases/reductases (SDR) family.</text>
</comment>
<dbReference type="EMBL" id="JAYGJQ010000002">
    <property type="protein sequence ID" value="MEA9357324.1"/>
    <property type="molecule type" value="Genomic_DNA"/>
</dbReference>
<reference evidence="4 5" key="1">
    <citation type="submission" date="2023-11" db="EMBL/GenBank/DDBJ databases">
        <title>A Novel Polar Bacteriovorax (B. antarcticus) Isolated from the Biocrust in Antarctica.</title>
        <authorList>
            <person name="Mun W."/>
            <person name="Choi S.Y."/>
            <person name="Mitchell R.J."/>
        </authorList>
    </citation>
    <scope>NUCLEOTIDE SEQUENCE [LARGE SCALE GENOMIC DNA]</scope>
    <source>
        <strain evidence="4 5">PP10</strain>
    </source>
</reference>
<protein>
    <submittedName>
        <fullName evidence="4">SDR family oxidoreductase</fullName>
    </submittedName>
</protein>
<dbReference type="PRINTS" id="PR00080">
    <property type="entry name" value="SDRFAMILY"/>
</dbReference>
<evidence type="ECO:0000256" key="3">
    <source>
        <dbReference type="RuleBase" id="RU000363"/>
    </source>
</evidence>
<dbReference type="RefSeq" id="WP_323577283.1">
    <property type="nucleotide sequence ID" value="NZ_JAYGJQ010000002.1"/>
</dbReference>
<proteinExistence type="inferred from homology"/>
<dbReference type="InterPro" id="IPR020904">
    <property type="entry name" value="Sc_DH/Rdtase_CS"/>
</dbReference>
<organism evidence="4 5">
    <name type="scientific">Bacteriovorax antarcticus</name>
    <dbReference type="NCBI Taxonomy" id="3088717"/>
    <lineage>
        <taxon>Bacteria</taxon>
        <taxon>Pseudomonadati</taxon>
        <taxon>Bdellovibrionota</taxon>
        <taxon>Bacteriovoracia</taxon>
        <taxon>Bacteriovoracales</taxon>
        <taxon>Bacteriovoracaceae</taxon>
        <taxon>Bacteriovorax</taxon>
    </lineage>
</organism>
<dbReference type="PANTHER" id="PTHR44196">
    <property type="entry name" value="DEHYDROGENASE/REDUCTASE SDR FAMILY MEMBER 7B"/>
    <property type="match status" value="1"/>
</dbReference>
<dbReference type="PANTHER" id="PTHR44196:SF1">
    <property type="entry name" value="DEHYDROGENASE_REDUCTASE SDR FAMILY MEMBER 7B"/>
    <property type="match status" value="1"/>
</dbReference>
<dbReference type="Pfam" id="PF00106">
    <property type="entry name" value="adh_short"/>
    <property type="match status" value="1"/>
</dbReference>
<dbReference type="Proteomes" id="UP001302274">
    <property type="component" value="Unassembled WGS sequence"/>
</dbReference>